<keyword evidence="3 4" id="KW-0040">ANK repeat</keyword>
<feature type="repeat" description="ANK" evidence="4">
    <location>
        <begin position="1176"/>
        <end position="1208"/>
    </location>
</feature>
<name>A0AAE0IQ63_9PEZI</name>
<dbReference type="Pfam" id="PF00023">
    <property type="entry name" value="Ank"/>
    <property type="match status" value="1"/>
</dbReference>
<dbReference type="Gene3D" id="3.40.50.1820">
    <property type="entry name" value="alpha/beta hydrolase"/>
    <property type="match status" value="1"/>
</dbReference>
<gene>
    <name evidence="6" type="ORF">B0H66DRAFT_15304</name>
</gene>
<dbReference type="SUPFAM" id="SSF53474">
    <property type="entry name" value="alpha/beta-Hydrolases"/>
    <property type="match status" value="1"/>
</dbReference>
<dbReference type="PANTHER" id="PTHR24161:SF85">
    <property type="entry name" value="PALMITOYLTRANSFERASE HIP14"/>
    <property type="match status" value="1"/>
</dbReference>
<accession>A0AAE0IQ63</accession>
<dbReference type="InterPro" id="IPR036770">
    <property type="entry name" value="Ankyrin_rpt-contain_sf"/>
</dbReference>
<dbReference type="SMART" id="SM00248">
    <property type="entry name" value="ANK"/>
    <property type="match status" value="10"/>
</dbReference>
<feature type="repeat" description="ANK" evidence="4">
    <location>
        <begin position="1108"/>
        <end position="1140"/>
    </location>
</feature>
<organism evidence="6 7">
    <name type="scientific">Apodospora peruviana</name>
    <dbReference type="NCBI Taxonomy" id="516989"/>
    <lineage>
        <taxon>Eukaryota</taxon>
        <taxon>Fungi</taxon>
        <taxon>Dikarya</taxon>
        <taxon>Ascomycota</taxon>
        <taxon>Pezizomycotina</taxon>
        <taxon>Sordariomycetes</taxon>
        <taxon>Sordariomycetidae</taxon>
        <taxon>Sordariales</taxon>
        <taxon>Lasiosphaeriaceae</taxon>
        <taxon>Apodospora</taxon>
    </lineage>
</organism>
<dbReference type="EMBL" id="JAUEDM010000001">
    <property type="protein sequence ID" value="KAK3329184.1"/>
    <property type="molecule type" value="Genomic_DNA"/>
</dbReference>
<evidence type="ECO:0000313" key="7">
    <source>
        <dbReference type="Proteomes" id="UP001283341"/>
    </source>
</evidence>
<reference evidence="6" key="2">
    <citation type="submission" date="2023-06" db="EMBL/GenBank/DDBJ databases">
        <authorList>
            <consortium name="Lawrence Berkeley National Laboratory"/>
            <person name="Haridas S."/>
            <person name="Hensen N."/>
            <person name="Bonometti L."/>
            <person name="Westerberg I."/>
            <person name="Brannstrom I.O."/>
            <person name="Guillou S."/>
            <person name="Cros-Aarteil S."/>
            <person name="Calhoun S."/>
            <person name="Kuo A."/>
            <person name="Mondo S."/>
            <person name="Pangilinan J."/>
            <person name="Riley R."/>
            <person name="Labutti K."/>
            <person name="Andreopoulos B."/>
            <person name="Lipzen A."/>
            <person name="Chen C."/>
            <person name="Yanf M."/>
            <person name="Daum C."/>
            <person name="Ng V."/>
            <person name="Clum A."/>
            <person name="Steindorff A."/>
            <person name="Ohm R."/>
            <person name="Martin F."/>
            <person name="Silar P."/>
            <person name="Natvig D."/>
            <person name="Lalanne C."/>
            <person name="Gautier V."/>
            <person name="Ament-Velasquez S.L."/>
            <person name="Kruys A."/>
            <person name="Hutchinson M.I."/>
            <person name="Powell A.J."/>
            <person name="Barry K."/>
            <person name="Miller A.N."/>
            <person name="Grigoriev I.V."/>
            <person name="Debuchy R."/>
            <person name="Gladieux P."/>
            <person name="Thoren M.H."/>
            <person name="Johannesson H."/>
        </authorList>
    </citation>
    <scope>NUCLEOTIDE SEQUENCE</scope>
    <source>
        <strain evidence="6">CBS 118394</strain>
    </source>
</reference>
<dbReference type="EC" id="2.3.1.225" evidence="1"/>
<protein>
    <recommendedName>
        <fullName evidence="1">protein S-acyltransferase</fullName>
        <ecNumber evidence="1">2.3.1.225</ecNumber>
    </recommendedName>
</protein>
<feature type="domain" description="Nephrocystin 3-like N-terminal" evidence="5">
    <location>
        <begin position="368"/>
        <end position="546"/>
    </location>
</feature>
<dbReference type="InterPro" id="IPR002110">
    <property type="entry name" value="Ankyrin_rpt"/>
</dbReference>
<dbReference type="Gene3D" id="3.40.50.300">
    <property type="entry name" value="P-loop containing nucleotide triphosphate hydrolases"/>
    <property type="match status" value="1"/>
</dbReference>
<dbReference type="InterPro" id="IPR027417">
    <property type="entry name" value="P-loop_NTPase"/>
</dbReference>
<dbReference type="Proteomes" id="UP001283341">
    <property type="component" value="Unassembled WGS sequence"/>
</dbReference>
<comment type="caution">
    <text evidence="6">The sequence shown here is derived from an EMBL/GenBank/DDBJ whole genome shotgun (WGS) entry which is preliminary data.</text>
</comment>
<evidence type="ECO:0000259" key="5">
    <source>
        <dbReference type="Pfam" id="PF24883"/>
    </source>
</evidence>
<dbReference type="PROSITE" id="PS50088">
    <property type="entry name" value="ANK_REPEAT"/>
    <property type="match status" value="5"/>
</dbReference>
<proteinExistence type="predicted"/>
<evidence type="ECO:0000256" key="2">
    <source>
        <dbReference type="ARBA" id="ARBA00022737"/>
    </source>
</evidence>
<dbReference type="Gene3D" id="1.25.40.20">
    <property type="entry name" value="Ankyrin repeat-containing domain"/>
    <property type="match status" value="4"/>
</dbReference>
<dbReference type="Pfam" id="PF24883">
    <property type="entry name" value="NPHP3_N"/>
    <property type="match status" value="1"/>
</dbReference>
<dbReference type="InterPro" id="IPR056884">
    <property type="entry name" value="NPHP3-like_N"/>
</dbReference>
<dbReference type="SUPFAM" id="SSF48403">
    <property type="entry name" value="Ankyrin repeat"/>
    <property type="match status" value="1"/>
</dbReference>
<dbReference type="SUPFAM" id="SSF52540">
    <property type="entry name" value="P-loop containing nucleoside triphosphate hydrolases"/>
    <property type="match status" value="1"/>
</dbReference>
<dbReference type="PROSITE" id="PS50297">
    <property type="entry name" value="ANK_REP_REGION"/>
    <property type="match status" value="5"/>
</dbReference>
<keyword evidence="7" id="KW-1185">Reference proteome</keyword>
<evidence type="ECO:0000256" key="1">
    <source>
        <dbReference type="ARBA" id="ARBA00012210"/>
    </source>
</evidence>
<keyword evidence="2" id="KW-0677">Repeat</keyword>
<dbReference type="InterPro" id="IPR029058">
    <property type="entry name" value="AB_hydrolase_fold"/>
</dbReference>
<feature type="repeat" description="ANK" evidence="4">
    <location>
        <begin position="1209"/>
        <end position="1241"/>
    </location>
</feature>
<evidence type="ECO:0000313" key="6">
    <source>
        <dbReference type="EMBL" id="KAK3329184.1"/>
    </source>
</evidence>
<dbReference type="Pfam" id="PF12796">
    <property type="entry name" value="Ank_2"/>
    <property type="match status" value="3"/>
</dbReference>
<reference evidence="6" key="1">
    <citation type="journal article" date="2023" name="Mol. Phylogenet. Evol.">
        <title>Genome-scale phylogeny and comparative genomics of the fungal order Sordariales.</title>
        <authorList>
            <person name="Hensen N."/>
            <person name="Bonometti L."/>
            <person name="Westerberg I."/>
            <person name="Brannstrom I.O."/>
            <person name="Guillou S."/>
            <person name="Cros-Aarteil S."/>
            <person name="Calhoun S."/>
            <person name="Haridas S."/>
            <person name="Kuo A."/>
            <person name="Mondo S."/>
            <person name="Pangilinan J."/>
            <person name="Riley R."/>
            <person name="LaButti K."/>
            <person name="Andreopoulos B."/>
            <person name="Lipzen A."/>
            <person name="Chen C."/>
            <person name="Yan M."/>
            <person name="Daum C."/>
            <person name="Ng V."/>
            <person name="Clum A."/>
            <person name="Steindorff A."/>
            <person name="Ohm R.A."/>
            <person name="Martin F."/>
            <person name="Silar P."/>
            <person name="Natvig D.O."/>
            <person name="Lalanne C."/>
            <person name="Gautier V."/>
            <person name="Ament-Velasquez S.L."/>
            <person name="Kruys A."/>
            <person name="Hutchinson M.I."/>
            <person name="Powell A.J."/>
            <person name="Barry K."/>
            <person name="Miller A.N."/>
            <person name="Grigoriev I.V."/>
            <person name="Debuchy R."/>
            <person name="Gladieux P."/>
            <person name="Hiltunen Thoren M."/>
            <person name="Johannesson H."/>
        </authorList>
    </citation>
    <scope>NUCLEOTIDE SEQUENCE</scope>
    <source>
        <strain evidence="6">CBS 118394</strain>
    </source>
</reference>
<feature type="repeat" description="ANK" evidence="4">
    <location>
        <begin position="1007"/>
        <end position="1031"/>
    </location>
</feature>
<feature type="repeat" description="ANK" evidence="4">
    <location>
        <begin position="1242"/>
        <end position="1274"/>
    </location>
</feature>
<evidence type="ECO:0000256" key="3">
    <source>
        <dbReference type="ARBA" id="ARBA00023043"/>
    </source>
</evidence>
<dbReference type="GO" id="GO:0019706">
    <property type="term" value="F:protein-cysteine S-palmitoyltransferase activity"/>
    <property type="evidence" value="ECO:0007669"/>
    <property type="project" value="UniProtKB-EC"/>
</dbReference>
<sequence length="1309" mass="145660">MASSKDIPATGLTTLVNPEEASLDIVFLHGFTGHPEKTWTHKDGDVAKSRSQWKEGGKPGNFFSRLNRKSAERVVFWPRDLLPATIPEARVLTYGYDTHLTHVLGRPLNRTTVYDIAGDFLVALEASRRSEPSRPILFVVHSLGGIVIKEALRQANICRAGKSHLRDAFASTIGIVFFGTPHGGADPRGLPQFVAESLVRMAGFRVNQKILDSLLPSSDRLKELRNEFGPIAAEHKWLIHSFQEELGVSYLNGNKVVEDGSSDLGLESETTEHIGRNHMDMCRFTGPEDFEYRKVAAVLDRIRRVILADTVRPASTDDGVPNPTPTDEEKEGIAALLSPDQRKILLDSLKFEQMDARQMSLKAAHAKTCTWLLETPDFIDWLDWDKIDHHHGLLWIKGNPGTGKSTLMKFVLGHFRKFMIDRTVISFFFNARGTELERSTVGMYRSLLFKLLGRQPELQPHVFDSLGVATWNADLQNGVNWSTELLKEGLEQAVLHLDHTSGVVCVIDALDECDEDEIREMVTFFQQLVEIAVSAGKRFQLLFSSRPYPNISVARGLKLVLERQPGHTNDITTYIQSELRIGNTTFEKEIRAELQLKASGIFIWVVLVVGILNKEHDKGRSARNLQKKLRETPGDLQKLFRDLLTREGHSKEEVVCCLQWVLLARRLLRPEELYHAILSITEPEYISSDVLEVVPDENIRKFILNSSKGLAEPTTSEDPVVQFIHESVKDFLLQGNGLATVWPGLGNNVEASSHGQLARSCVNYLAAKHVKTYLTNFLAEKWDNVRKLERAIPFLHYAAENSLHHAEMAHAGGVSQSGLLQDFPQSQWLECQSLFNLLTPRLGTQRLNVSLLYLFAMQGYSALIRALPSRPSCLTVEEGRYGPPILAALANKNHEAAQTLIELEAQTQPSGSPLHGAPKHYYKTKIRTLAFDQGFKFDRGRGLLSYLAERGDELLVSYLIATSTDDIDLVDMTLRTPLIWAASSGHEEIVKVLLASERVNPDRPDGTGLTPLMWATLNGHTEIVRHLISTGRVNTKWQLQGLSGLAWAARNGHETTFQLLLSEKDVDLNIRDSAGNTALGWAASGGHETMVALLLATGRVNIDPIDAYNRTPLTAAVEYGHERIVSMLLGAGADIDGGETYGKPIMRASGPGLNRTRSMMKLLLDGGADTNTMDQLGQTPLMHAIRNFNYEVVAVLLEHGADPEIKDNAGWTPLAYAAYMGYSDIVRSLLDNGAQPDAKSAYGEWPLRLAICEGNEEVVRLLLDYGADPAVMDYQRRTMVELAMSCDEPSILKLLTARSGANEEIHFKL</sequence>
<dbReference type="PRINTS" id="PR01415">
    <property type="entry name" value="ANKYRIN"/>
</dbReference>
<dbReference type="PANTHER" id="PTHR24161">
    <property type="entry name" value="ANK_REP_REGION DOMAIN-CONTAINING PROTEIN-RELATED"/>
    <property type="match status" value="1"/>
</dbReference>
<evidence type="ECO:0000256" key="4">
    <source>
        <dbReference type="PROSITE-ProRule" id="PRU00023"/>
    </source>
</evidence>